<dbReference type="OrthoDB" id="20839at2759"/>
<feature type="region of interest" description="Disordered" evidence="10">
    <location>
        <begin position="978"/>
        <end position="1004"/>
    </location>
</feature>
<evidence type="ECO:0000256" key="8">
    <source>
        <dbReference type="PROSITE-ProRule" id="PRU00035"/>
    </source>
</evidence>
<dbReference type="CDD" id="cd15492">
    <property type="entry name" value="PHD_BRPF_JADE_like"/>
    <property type="match status" value="1"/>
</dbReference>
<dbReference type="Pfam" id="PF00439">
    <property type="entry name" value="Bromodomain"/>
    <property type="match status" value="1"/>
</dbReference>
<feature type="compositionally biased region" description="Low complexity" evidence="10">
    <location>
        <begin position="986"/>
        <end position="1002"/>
    </location>
</feature>
<dbReference type="Pfam" id="PF13831">
    <property type="entry name" value="PHD_2"/>
    <property type="match status" value="1"/>
</dbReference>
<dbReference type="Pfam" id="PF10513">
    <property type="entry name" value="EPL1"/>
    <property type="match status" value="1"/>
</dbReference>
<dbReference type="PROSITE" id="PS01359">
    <property type="entry name" value="ZF_PHD_1"/>
    <property type="match status" value="1"/>
</dbReference>
<feature type="domain" description="Bromo" evidence="11">
    <location>
        <begin position="759"/>
        <end position="838"/>
    </location>
</feature>
<dbReference type="Gene3D" id="1.20.920.10">
    <property type="entry name" value="Bromodomain-like"/>
    <property type="match status" value="1"/>
</dbReference>
<protein>
    <recommendedName>
        <fullName evidence="16">Histone acetyltransferase</fullName>
    </recommendedName>
</protein>
<dbReference type="Pfam" id="PF13832">
    <property type="entry name" value="zf-HC5HC2H_2"/>
    <property type="match status" value="1"/>
</dbReference>
<evidence type="ECO:0000256" key="7">
    <source>
        <dbReference type="ARBA" id="ARBA00023242"/>
    </source>
</evidence>
<keyword evidence="15" id="KW-1185">Reference proteome</keyword>
<dbReference type="InterPro" id="IPR013083">
    <property type="entry name" value="Znf_RING/FYVE/PHD"/>
</dbReference>
<feature type="compositionally biased region" description="Polar residues" evidence="10">
    <location>
        <begin position="1082"/>
        <end position="1092"/>
    </location>
</feature>
<dbReference type="AlphaFoldDB" id="A0A507C9A6"/>
<comment type="caution">
    <text evidence="14">The sequence shown here is derived from an EMBL/GenBank/DDBJ whole genome shotgun (WGS) entry which is preliminary data.</text>
</comment>
<feature type="compositionally biased region" description="Acidic residues" evidence="10">
    <location>
        <begin position="1"/>
        <end position="14"/>
    </location>
</feature>
<dbReference type="CDD" id="cd15670">
    <property type="entry name" value="ePHD_BRPF"/>
    <property type="match status" value="1"/>
</dbReference>
<dbReference type="InterPro" id="IPR036427">
    <property type="entry name" value="Bromodomain-like_sf"/>
</dbReference>
<dbReference type="EMBL" id="QEAO01000013">
    <property type="protein sequence ID" value="TPX34554.1"/>
    <property type="molecule type" value="Genomic_DNA"/>
</dbReference>
<dbReference type="PROSITE" id="PS50014">
    <property type="entry name" value="BROMODOMAIN_2"/>
    <property type="match status" value="1"/>
</dbReference>
<evidence type="ECO:0000259" key="11">
    <source>
        <dbReference type="PROSITE" id="PS50014"/>
    </source>
</evidence>
<evidence type="ECO:0000256" key="10">
    <source>
        <dbReference type="SAM" id="MobiDB-lite"/>
    </source>
</evidence>
<keyword evidence="7" id="KW-0539">Nucleus</keyword>
<evidence type="ECO:0000256" key="9">
    <source>
        <dbReference type="PROSITE-ProRule" id="PRU00146"/>
    </source>
</evidence>
<dbReference type="InterPro" id="IPR001487">
    <property type="entry name" value="Bromodomain"/>
</dbReference>
<feature type="compositionally biased region" description="Basic and acidic residues" evidence="10">
    <location>
        <begin position="117"/>
        <end position="132"/>
    </location>
</feature>
<keyword evidence="6 8" id="KW-0103">Bromodomain</keyword>
<dbReference type="RefSeq" id="XP_031025274.1">
    <property type="nucleotide sequence ID" value="XM_031168722.1"/>
</dbReference>
<dbReference type="PROSITE" id="PS51805">
    <property type="entry name" value="EPHD"/>
    <property type="match status" value="1"/>
</dbReference>
<dbReference type="SMART" id="SM00297">
    <property type="entry name" value="BROMO"/>
    <property type="match status" value="1"/>
</dbReference>
<evidence type="ECO:0000256" key="4">
    <source>
        <dbReference type="ARBA" id="ARBA00022771"/>
    </source>
</evidence>
<feature type="compositionally biased region" description="Low complexity" evidence="10">
    <location>
        <begin position="1113"/>
        <end position="1124"/>
    </location>
</feature>
<dbReference type="PRINTS" id="PR00503">
    <property type="entry name" value="BROMODOMAIN"/>
</dbReference>
<name>A0A507C9A6_9FUNG</name>
<feature type="compositionally biased region" description="Polar residues" evidence="10">
    <location>
        <begin position="612"/>
        <end position="622"/>
    </location>
</feature>
<dbReference type="InterPro" id="IPR034732">
    <property type="entry name" value="EPHD"/>
</dbReference>
<dbReference type="PANTHER" id="PTHR13793">
    <property type="entry name" value="PHD FINGER PROTEINS"/>
    <property type="match status" value="1"/>
</dbReference>
<evidence type="ECO:0000256" key="3">
    <source>
        <dbReference type="ARBA" id="ARBA00022737"/>
    </source>
</evidence>
<dbReference type="InterPro" id="IPR011011">
    <property type="entry name" value="Znf_FYVE_PHD"/>
</dbReference>
<dbReference type="Gene3D" id="3.30.40.10">
    <property type="entry name" value="Zinc/RING finger domain, C3HC4 (zinc finger)"/>
    <property type="match status" value="2"/>
</dbReference>
<keyword evidence="3" id="KW-0677">Repeat</keyword>
<proteinExistence type="predicted"/>
<dbReference type="SUPFAM" id="SSF47370">
    <property type="entry name" value="Bromodomain"/>
    <property type="match status" value="1"/>
</dbReference>
<dbReference type="GO" id="GO:0006325">
    <property type="term" value="P:chromatin organization"/>
    <property type="evidence" value="ECO:0007669"/>
    <property type="project" value="UniProtKB-ARBA"/>
</dbReference>
<dbReference type="SMART" id="SM00249">
    <property type="entry name" value="PHD"/>
    <property type="match status" value="2"/>
</dbReference>
<dbReference type="STRING" id="1806994.A0A507C9A6"/>
<evidence type="ECO:0008006" key="16">
    <source>
        <dbReference type="Google" id="ProtNLM"/>
    </source>
</evidence>
<dbReference type="InterPro" id="IPR019787">
    <property type="entry name" value="Znf_PHD-finger"/>
</dbReference>
<dbReference type="InterPro" id="IPR019786">
    <property type="entry name" value="Zinc_finger_PHD-type_CS"/>
</dbReference>
<evidence type="ECO:0000313" key="15">
    <source>
        <dbReference type="Proteomes" id="UP000319731"/>
    </source>
</evidence>
<evidence type="ECO:0000256" key="1">
    <source>
        <dbReference type="ARBA" id="ARBA00004123"/>
    </source>
</evidence>
<evidence type="ECO:0000256" key="2">
    <source>
        <dbReference type="ARBA" id="ARBA00022723"/>
    </source>
</evidence>
<feature type="compositionally biased region" description="Basic residues" evidence="10">
    <location>
        <begin position="32"/>
        <end position="42"/>
    </location>
</feature>
<feature type="domain" description="PHD-type" evidence="12">
    <location>
        <begin position="360"/>
        <end position="410"/>
    </location>
</feature>
<dbReference type="GO" id="GO:0008270">
    <property type="term" value="F:zinc ion binding"/>
    <property type="evidence" value="ECO:0007669"/>
    <property type="project" value="UniProtKB-KW"/>
</dbReference>
<feature type="region of interest" description="Disordered" evidence="10">
    <location>
        <begin position="558"/>
        <end position="622"/>
    </location>
</feature>
<dbReference type="SUPFAM" id="SSF57903">
    <property type="entry name" value="FYVE/PHD zinc finger"/>
    <property type="match status" value="1"/>
</dbReference>
<dbReference type="InterPro" id="IPR001965">
    <property type="entry name" value="Znf_PHD"/>
</dbReference>
<feature type="domain" description="PHD-type" evidence="13">
    <location>
        <begin position="414"/>
        <end position="529"/>
    </location>
</feature>
<dbReference type="Proteomes" id="UP000319731">
    <property type="component" value="Unassembled WGS sequence"/>
</dbReference>
<dbReference type="CDD" id="cd04369">
    <property type="entry name" value="Bromodomain"/>
    <property type="match status" value="1"/>
</dbReference>
<feature type="compositionally biased region" description="Low complexity" evidence="10">
    <location>
        <begin position="1043"/>
        <end position="1066"/>
    </location>
</feature>
<feature type="region of interest" description="Disordered" evidence="10">
    <location>
        <begin position="1020"/>
        <end position="1168"/>
    </location>
</feature>
<comment type="subcellular location">
    <subcellularLocation>
        <location evidence="1">Nucleus</location>
    </subcellularLocation>
</comment>
<dbReference type="GeneID" id="42004019"/>
<feature type="compositionally biased region" description="Basic and acidic residues" evidence="10">
    <location>
        <begin position="167"/>
        <end position="185"/>
    </location>
</feature>
<organism evidence="14 15">
    <name type="scientific">Synchytrium microbalum</name>
    <dbReference type="NCBI Taxonomy" id="1806994"/>
    <lineage>
        <taxon>Eukaryota</taxon>
        <taxon>Fungi</taxon>
        <taxon>Fungi incertae sedis</taxon>
        <taxon>Chytridiomycota</taxon>
        <taxon>Chytridiomycota incertae sedis</taxon>
        <taxon>Chytridiomycetes</taxon>
        <taxon>Synchytriales</taxon>
        <taxon>Synchytriaceae</taxon>
        <taxon>Synchytrium</taxon>
    </lineage>
</organism>
<accession>A0A507C9A6</accession>
<dbReference type="GO" id="GO:0006357">
    <property type="term" value="P:regulation of transcription by RNA polymerase II"/>
    <property type="evidence" value="ECO:0007669"/>
    <property type="project" value="TreeGrafter"/>
</dbReference>
<feature type="region of interest" description="Disordered" evidence="10">
    <location>
        <begin position="1"/>
        <end position="214"/>
    </location>
</feature>
<reference evidence="14 15" key="1">
    <citation type="journal article" date="2019" name="Sci. Rep.">
        <title>Comparative genomics of chytrid fungi reveal insights into the obligate biotrophic and pathogenic lifestyle of Synchytrium endobioticum.</title>
        <authorList>
            <person name="van de Vossenberg B.T.L.H."/>
            <person name="Warris S."/>
            <person name="Nguyen H.D.T."/>
            <person name="van Gent-Pelzer M.P.E."/>
            <person name="Joly D.L."/>
            <person name="van de Geest H.C."/>
            <person name="Bonants P.J.M."/>
            <person name="Smith D.S."/>
            <person name="Levesque C.A."/>
            <person name="van der Lee T.A.J."/>
        </authorList>
    </citation>
    <scope>NUCLEOTIDE SEQUENCE [LARGE SCALE GENOMIC DNA]</scope>
    <source>
        <strain evidence="14 15">JEL517</strain>
    </source>
</reference>
<feature type="compositionally biased region" description="Basic residues" evidence="10">
    <location>
        <begin position="80"/>
        <end position="97"/>
    </location>
</feature>
<keyword evidence="4 9" id="KW-0863">Zinc-finger</keyword>
<feature type="compositionally biased region" description="Basic residues" evidence="10">
    <location>
        <begin position="577"/>
        <end position="587"/>
    </location>
</feature>
<dbReference type="PROSITE" id="PS50016">
    <property type="entry name" value="ZF_PHD_2"/>
    <property type="match status" value="1"/>
</dbReference>
<keyword evidence="2" id="KW-0479">Metal-binding</keyword>
<feature type="compositionally biased region" description="Basic residues" evidence="10">
    <location>
        <begin position="63"/>
        <end position="72"/>
    </location>
</feature>
<evidence type="ECO:0000259" key="12">
    <source>
        <dbReference type="PROSITE" id="PS50016"/>
    </source>
</evidence>
<keyword evidence="5" id="KW-0862">Zinc</keyword>
<evidence type="ECO:0000313" key="14">
    <source>
        <dbReference type="EMBL" id="TPX34554.1"/>
    </source>
</evidence>
<dbReference type="GO" id="GO:0005634">
    <property type="term" value="C:nucleus"/>
    <property type="evidence" value="ECO:0007669"/>
    <property type="project" value="UniProtKB-SubCell"/>
</dbReference>
<dbReference type="InterPro" id="IPR050701">
    <property type="entry name" value="Histone_Mod_Regulator"/>
</dbReference>
<dbReference type="InterPro" id="IPR019542">
    <property type="entry name" value="Enhancer_polycomb-like_N"/>
</dbReference>
<dbReference type="PANTHER" id="PTHR13793:SF107">
    <property type="entry name" value="BROMODOMAIN-CONTAINING PROTEIN HOMOLOG"/>
    <property type="match status" value="1"/>
</dbReference>
<evidence type="ECO:0000256" key="5">
    <source>
        <dbReference type="ARBA" id="ARBA00022833"/>
    </source>
</evidence>
<gene>
    <name evidence="14" type="ORF">SmJEL517_g02794</name>
</gene>
<evidence type="ECO:0000259" key="13">
    <source>
        <dbReference type="PROSITE" id="PS51805"/>
    </source>
</evidence>
<dbReference type="FunFam" id="3.30.40.10:FF:000007">
    <property type="entry name" value="Bromodomain containing 1, isoform CRA_b"/>
    <property type="match status" value="1"/>
</dbReference>
<sequence>MDDDTQIVQDSEDDISIKPRKQRQLPALLPRSHGRFAKITKRRIIDDDEPSTPGQPTAEPPAKRQRKPRRESKSRSPTRTVRKKKEKLPAAQRRRRVSTSVQPEEAHYGSPGSLASDLDHHGSDRPLEERAFTETWPDLNPKRPLPLLKFPRAAGENRDPSVGAGKKVSDQDGGIKEADIPEHATNRGRHTNKRTPSPAKSADGDIRMGESSNSDVQEIDGVLPLRDDFLGVGEPTVIPPLNINILKPVPKPSFRKVYVPTPLDNDRYIEPRPSRVSYRGNYIHYIEPSEDELAERVEYDMDEQDKSWLLAYNQERRADGAQDVTEAFFELIMDRFEKEWFDLTKDLVKEIKTEMEYPEDITCAVCDDGEAENSNAIVFCDGCNLAVHQDCYGIPFIPEGQYLCRKCMISPETPVSCVFCPNEGGAFKQTVTNRWAHVLCSLFIPEVGFRNPTYMEPVDNIDKIPKSRWKLTCYICKRKKGACIQCASKNCYIAYHVTCAQKAKLYMKMKSHNPTYDDNLTKTFCDKHTPREHRDEFDIEARITQIQEELAMDEAANHGYSHHGHDHGQEDDEQEVKKRRRSKGKARRIVEDDDTMSAPPTDRKGGKRFAPSNASKSAQAHSTDFMPKAPVIPAYILTIVMNEVIKVNFRKKNVFIEDVARYWSLKRESRRGAPLLKRLHLEPWTANASAHKEDEKIKAQRYEVLTYIRKDLERARILAEMVRKREREKLRQAQVQKEYFENMFYPLTKTFRSVLEDMRRFDSYQFFHIPVRAVDVPDYYDVIKVPMDFSTIEKKIDNYEYRSIASFEASLDVSNHEADVNLICSNCMIYNQKDTVYYKTAQRLQKRFEYVFQQLAERVSHWHTRGDTGILDVPFAPQMMAYGPSAGFVDPTEDAERIARVEERIRKETIEDAALAVAETEAVAAAEVIAKRRAEKQALREQEKQQEKLADVVAALTSPRALRNRIFVDEMGLVVPEPPPAAKRASSPLKQVSSSSSSSKPSDAVMMDVDIPMQNGHPLAKRARTKATPDADVVMYTPPIEASPKSPVLLPKSPEIPSKSPEVSPKTPARPLKSSHVRAQSPAVSTTPQSHIVKSPKPEDAANKPSTEPPVKPVKAVPQPVQKVSAPTAKRASNKTAQRKAATASPSPGPVKLYPPDDLPRPSRPTPEYEAAVTKLLSVAIGSGGSGKRAVLVKPWGEAVPVEVMDKFIPFDENPMLIEMIEDLDRAGSRIM</sequence>
<evidence type="ECO:0000256" key="6">
    <source>
        <dbReference type="ARBA" id="ARBA00023117"/>
    </source>
</evidence>